<name>A0AAV4AET9_9GAST</name>
<evidence type="ECO:0000313" key="2">
    <source>
        <dbReference type="Proteomes" id="UP000735302"/>
    </source>
</evidence>
<protein>
    <submittedName>
        <fullName evidence="1">Uncharacterized protein</fullName>
    </submittedName>
</protein>
<reference evidence="1 2" key="1">
    <citation type="journal article" date="2021" name="Elife">
        <title>Chloroplast acquisition without the gene transfer in kleptoplastic sea slugs, Plakobranchus ocellatus.</title>
        <authorList>
            <person name="Maeda T."/>
            <person name="Takahashi S."/>
            <person name="Yoshida T."/>
            <person name="Shimamura S."/>
            <person name="Takaki Y."/>
            <person name="Nagai Y."/>
            <person name="Toyoda A."/>
            <person name="Suzuki Y."/>
            <person name="Arimoto A."/>
            <person name="Ishii H."/>
            <person name="Satoh N."/>
            <person name="Nishiyama T."/>
            <person name="Hasebe M."/>
            <person name="Maruyama T."/>
            <person name="Minagawa J."/>
            <person name="Obokata J."/>
            <person name="Shigenobu S."/>
        </authorList>
    </citation>
    <scope>NUCLEOTIDE SEQUENCE [LARGE SCALE GENOMIC DNA]</scope>
</reference>
<dbReference type="AlphaFoldDB" id="A0AAV4AET9"/>
<proteinExistence type="predicted"/>
<organism evidence="1 2">
    <name type="scientific">Plakobranchus ocellatus</name>
    <dbReference type="NCBI Taxonomy" id="259542"/>
    <lineage>
        <taxon>Eukaryota</taxon>
        <taxon>Metazoa</taxon>
        <taxon>Spiralia</taxon>
        <taxon>Lophotrochozoa</taxon>
        <taxon>Mollusca</taxon>
        <taxon>Gastropoda</taxon>
        <taxon>Heterobranchia</taxon>
        <taxon>Euthyneura</taxon>
        <taxon>Panpulmonata</taxon>
        <taxon>Sacoglossa</taxon>
        <taxon>Placobranchoidea</taxon>
        <taxon>Plakobranchidae</taxon>
        <taxon>Plakobranchus</taxon>
    </lineage>
</organism>
<keyword evidence="2" id="KW-1185">Reference proteome</keyword>
<dbReference type="Proteomes" id="UP000735302">
    <property type="component" value="Unassembled WGS sequence"/>
</dbReference>
<evidence type="ECO:0000313" key="1">
    <source>
        <dbReference type="EMBL" id="GFO04944.1"/>
    </source>
</evidence>
<gene>
    <name evidence="1" type="ORF">PoB_003144900</name>
</gene>
<comment type="caution">
    <text evidence="1">The sequence shown here is derived from an EMBL/GenBank/DDBJ whole genome shotgun (WGS) entry which is preliminary data.</text>
</comment>
<accession>A0AAV4AET9</accession>
<dbReference type="EMBL" id="BLXT01003745">
    <property type="protein sequence ID" value="GFO04944.1"/>
    <property type="molecule type" value="Genomic_DNA"/>
</dbReference>
<sequence length="148" mass="16627">MPQCGELQTPAAKNVPNMFDRVHVGCYCWPGMDDTNLLSCEVSLWSPWNDGLGRCPAVKCSLDGYVLKVTHVATRYCYIVGAISCCWNMHQCCPVVCCDSAPHRHLPTSSVRVFMYILVPKPFTSTVYIRIRPSLRPRTNLDSSLKKT</sequence>